<name>A0A8J3ZFC6_9ACTN</name>
<evidence type="ECO:0000313" key="2">
    <source>
        <dbReference type="EMBL" id="GIJ60308.1"/>
    </source>
</evidence>
<evidence type="ECO:0000256" key="1">
    <source>
        <dbReference type="SAM" id="MobiDB-lite"/>
    </source>
</evidence>
<proteinExistence type="predicted"/>
<accession>A0A8J3ZFC6</accession>
<keyword evidence="3" id="KW-1185">Reference proteome</keyword>
<organism evidence="2 3">
    <name type="scientific">Virgisporangium aurantiacum</name>
    <dbReference type="NCBI Taxonomy" id="175570"/>
    <lineage>
        <taxon>Bacteria</taxon>
        <taxon>Bacillati</taxon>
        <taxon>Actinomycetota</taxon>
        <taxon>Actinomycetes</taxon>
        <taxon>Micromonosporales</taxon>
        <taxon>Micromonosporaceae</taxon>
        <taxon>Virgisporangium</taxon>
    </lineage>
</organism>
<protein>
    <submittedName>
        <fullName evidence="2">Uncharacterized protein</fullName>
    </submittedName>
</protein>
<sequence>MRAGPSLTDDLQSRGARMLAQVLEREAKPFVAEPRVHEPNEPGAVAVPGGAPENAPIGGPDLGGQGDPGRPFHGYLGLTR</sequence>
<comment type="caution">
    <text evidence="2">The sequence shown here is derived from an EMBL/GenBank/DDBJ whole genome shotgun (WGS) entry which is preliminary data.</text>
</comment>
<dbReference type="Proteomes" id="UP000612585">
    <property type="component" value="Unassembled WGS sequence"/>
</dbReference>
<evidence type="ECO:0000313" key="3">
    <source>
        <dbReference type="Proteomes" id="UP000612585"/>
    </source>
</evidence>
<reference evidence="2" key="1">
    <citation type="submission" date="2021-01" db="EMBL/GenBank/DDBJ databases">
        <title>Whole genome shotgun sequence of Virgisporangium aurantiacum NBRC 16421.</title>
        <authorList>
            <person name="Komaki H."/>
            <person name="Tamura T."/>
        </authorList>
    </citation>
    <scope>NUCLEOTIDE SEQUENCE</scope>
    <source>
        <strain evidence="2">NBRC 16421</strain>
    </source>
</reference>
<dbReference type="AlphaFoldDB" id="A0A8J3ZFC6"/>
<feature type="region of interest" description="Disordered" evidence="1">
    <location>
        <begin position="36"/>
        <end position="80"/>
    </location>
</feature>
<dbReference type="EMBL" id="BOPG01000051">
    <property type="protein sequence ID" value="GIJ60308.1"/>
    <property type="molecule type" value="Genomic_DNA"/>
</dbReference>
<gene>
    <name evidence="2" type="ORF">Vau01_078240</name>
</gene>